<comment type="caution">
    <text evidence="8">The sequence shown here is derived from an EMBL/GenBank/DDBJ whole genome shotgun (WGS) entry which is preliminary data.</text>
</comment>
<dbReference type="Gene3D" id="3.30.450.20">
    <property type="entry name" value="PAS domain"/>
    <property type="match status" value="1"/>
</dbReference>
<dbReference type="PRINTS" id="PR00344">
    <property type="entry name" value="BCTRLSENSOR"/>
</dbReference>
<evidence type="ECO:0000256" key="5">
    <source>
        <dbReference type="ARBA" id="ARBA00022777"/>
    </source>
</evidence>
<dbReference type="InterPro" id="IPR004358">
    <property type="entry name" value="Sig_transdc_His_kin-like_C"/>
</dbReference>
<evidence type="ECO:0000256" key="4">
    <source>
        <dbReference type="ARBA" id="ARBA00022679"/>
    </source>
</evidence>
<evidence type="ECO:0000256" key="3">
    <source>
        <dbReference type="ARBA" id="ARBA00022553"/>
    </source>
</evidence>
<dbReference type="InterPro" id="IPR005467">
    <property type="entry name" value="His_kinase_dom"/>
</dbReference>
<feature type="domain" description="Histidine kinase" evidence="7">
    <location>
        <begin position="150"/>
        <end position="371"/>
    </location>
</feature>
<comment type="catalytic activity">
    <reaction evidence="1">
        <text>ATP + protein L-histidine = ADP + protein N-phospho-L-histidine.</text>
        <dbReference type="EC" id="2.7.13.3"/>
    </reaction>
</comment>
<dbReference type="InterPro" id="IPR013655">
    <property type="entry name" value="PAS_fold_3"/>
</dbReference>
<dbReference type="NCBIfam" id="TIGR00229">
    <property type="entry name" value="sensory_box"/>
    <property type="match status" value="1"/>
</dbReference>
<keyword evidence="5 8" id="KW-0418">Kinase</keyword>
<dbReference type="SMART" id="SM00387">
    <property type="entry name" value="HATPase_c"/>
    <property type="match status" value="1"/>
</dbReference>
<keyword evidence="3" id="KW-0597">Phosphoprotein</keyword>
<dbReference type="FunFam" id="3.30.565.10:FF:000006">
    <property type="entry name" value="Sensor histidine kinase WalK"/>
    <property type="match status" value="1"/>
</dbReference>
<dbReference type="SUPFAM" id="SSF47384">
    <property type="entry name" value="Homodimeric domain of signal transducing histidine kinase"/>
    <property type="match status" value="1"/>
</dbReference>
<evidence type="ECO:0000313" key="8">
    <source>
        <dbReference type="EMBL" id="MDJ1501604.1"/>
    </source>
</evidence>
<dbReference type="Gene3D" id="3.30.565.10">
    <property type="entry name" value="Histidine kinase-like ATPase, C-terminal domain"/>
    <property type="match status" value="1"/>
</dbReference>
<dbReference type="AlphaFoldDB" id="A0AAE3R552"/>
<dbReference type="InterPro" id="IPR000014">
    <property type="entry name" value="PAS"/>
</dbReference>
<dbReference type="SUPFAM" id="SSF55874">
    <property type="entry name" value="ATPase domain of HSP90 chaperone/DNA topoisomerase II/histidine kinase"/>
    <property type="match status" value="1"/>
</dbReference>
<evidence type="ECO:0000256" key="2">
    <source>
        <dbReference type="ARBA" id="ARBA00012438"/>
    </source>
</evidence>
<dbReference type="PANTHER" id="PTHR43711">
    <property type="entry name" value="TWO-COMPONENT HISTIDINE KINASE"/>
    <property type="match status" value="1"/>
</dbReference>
<accession>A0AAE3R552</accession>
<evidence type="ECO:0000313" key="9">
    <source>
        <dbReference type="Proteomes" id="UP001232063"/>
    </source>
</evidence>
<proteinExistence type="predicted"/>
<dbReference type="EMBL" id="JASJOU010000003">
    <property type="protein sequence ID" value="MDJ1501604.1"/>
    <property type="molecule type" value="Genomic_DNA"/>
</dbReference>
<evidence type="ECO:0000259" key="7">
    <source>
        <dbReference type="PROSITE" id="PS50109"/>
    </source>
</evidence>
<protein>
    <recommendedName>
        <fullName evidence="2">histidine kinase</fullName>
        <ecNumber evidence="2">2.7.13.3</ecNumber>
    </recommendedName>
</protein>
<dbReference type="Pfam" id="PF08447">
    <property type="entry name" value="PAS_3"/>
    <property type="match status" value="1"/>
</dbReference>
<dbReference type="EC" id="2.7.13.3" evidence="2"/>
<dbReference type="RefSeq" id="WP_314511114.1">
    <property type="nucleotide sequence ID" value="NZ_JASJOU010000003.1"/>
</dbReference>
<dbReference type="Gene3D" id="1.10.287.130">
    <property type="match status" value="1"/>
</dbReference>
<keyword evidence="6" id="KW-0902">Two-component regulatory system</keyword>
<dbReference type="Pfam" id="PF02518">
    <property type="entry name" value="HATPase_c"/>
    <property type="match status" value="1"/>
</dbReference>
<dbReference type="InterPro" id="IPR003594">
    <property type="entry name" value="HATPase_dom"/>
</dbReference>
<dbReference type="InterPro" id="IPR035965">
    <property type="entry name" value="PAS-like_dom_sf"/>
</dbReference>
<dbReference type="Proteomes" id="UP001232063">
    <property type="component" value="Unassembled WGS sequence"/>
</dbReference>
<dbReference type="CDD" id="cd00130">
    <property type="entry name" value="PAS"/>
    <property type="match status" value="1"/>
</dbReference>
<name>A0AAE3R552_9BACT</name>
<dbReference type="SUPFAM" id="SSF55785">
    <property type="entry name" value="PYP-like sensor domain (PAS domain)"/>
    <property type="match status" value="1"/>
</dbReference>
<gene>
    <name evidence="8" type="ORF">QNI22_13135</name>
</gene>
<organism evidence="8 9">
    <name type="scientific">Xanthocytophaga agilis</name>
    <dbReference type="NCBI Taxonomy" id="3048010"/>
    <lineage>
        <taxon>Bacteria</taxon>
        <taxon>Pseudomonadati</taxon>
        <taxon>Bacteroidota</taxon>
        <taxon>Cytophagia</taxon>
        <taxon>Cytophagales</taxon>
        <taxon>Rhodocytophagaceae</taxon>
        <taxon>Xanthocytophaga</taxon>
    </lineage>
</organism>
<keyword evidence="9" id="KW-1185">Reference proteome</keyword>
<reference evidence="8" key="1">
    <citation type="submission" date="2023-05" db="EMBL/GenBank/DDBJ databases">
        <authorList>
            <person name="Zhang X."/>
        </authorList>
    </citation>
    <scope>NUCLEOTIDE SEQUENCE</scope>
    <source>
        <strain evidence="8">BD1B2-1</strain>
    </source>
</reference>
<evidence type="ECO:0000256" key="6">
    <source>
        <dbReference type="ARBA" id="ARBA00023012"/>
    </source>
</evidence>
<evidence type="ECO:0000256" key="1">
    <source>
        <dbReference type="ARBA" id="ARBA00000085"/>
    </source>
</evidence>
<keyword evidence="4 8" id="KW-0808">Transferase</keyword>
<dbReference type="InterPro" id="IPR050736">
    <property type="entry name" value="Sensor_HK_Regulatory"/>
</dbReference>
<sequence>MKSHNSSIGNALYQLAEQNDLVVFIFEPATQQFLYLSPAFEQIFDRTPEGLSYTDLLPFIDADDQSYLKEAYQKLLSGEDNPTGDANKYLEFQIMLSDETAKWIQVKPVLITDEHNRTLIGGTAEDVTARRHYAELETRHANKKNAILQILSHDLAGPLATIQSLSSLIATAIQPYKNEDISRLIDLITQTSKRSIKIIRDFMEQEFLESAEVDLVKTRVNLVEIVGQMLEEMQRSEQYMQKTFHFNHSDPTIYAVIDEVKFVQIINNLLSNAIKFTHDDGVITVSIDDNEQTDTILLTFKDNGIGIPEKYHASLFDKFTKARRPGLRKEVTVGLGMSIIKTIVEWHQGKIWFESKENTGTTFFVEIPRYGASHK</sequence>
<dbReference type="PANTHER" id="PTHR43711:SF26">
    <property type="entry name" value="SENSOR HISTIDINE KINASE RCSC"/>
    <property type="match status" value="1"/>
</dbReference>
<dbReference type="GO" id="GO:0000155">
    <property type="term" value="F:phosphorelay sensor kinase activity"/>
    <property type="evidence" value="ECO:0007669"/>
    <property type="project" value="InterPro"/>
</dbReference>
<dbReference type="InterPro" id="IPR036097">
    <property type="entry name" value="HisK_dim/P_sf"/>
</dbReference>
<dbReference type="InterPro" id="IPR036890">
    <property type="entry name" value="HATPase_C_sf"/>
</dbReference>
<dbReference type="PROSITE" id="PS50109">
    <property type="entry name" value="HIS_KIN"/>
    <property type="match status" value="1"/>
</dbReference>